<gene>
    <name evidence="2" type="ORF">MCHLO_03431</name>
</gene>
<feature type="compositionally biased region" description="Polar residues" evidence="1">
    <location>
        <begin position="179"/>
        <end position="195"/>
    </location>
</feature>
<keyword evidence="3" id="KW-1185">Reference proteome</keyword>
<evidence type="ECO:0000313" key="3">
    <source>
        <dbReference type="Proteomes" id="UP000815677"/>
    </source>
</evidence>
<feature type="region of interest" description="Disordered" evidence="1">
    <location>
        <begin position="210"/>
        <end position="255"/>
    </location>
</feature>
<feature type="region of interest" description="Disordered" evidence="1">
    <location>
        <begin position="348"/>
        <end position="373"/>
    </location>
</feature>
<sequence>MVNLHQLVPDQQQYPSRGLQPVPRPALIGYEGSILTAPGKLELKPQQRVAGYAQLRAIGPASSTCRCRCHIHVSGSSIAAPLTSRRRGHIHEVCSPATGCSIPERLFVVANTGAHRMGGRVAEWAEPGVVGRDFSNQPRTLRRLQPTRLLPCDLESRAQAGAITTPTWLDQQPPRDETGSCTGSVHTSNPATTTLDARDPEALFSMIEAEAGGQDRSAGGRGQVGSGRGSTRPRASAHSPTTIKRRKRRLHNRHGTILTSHTRLLLKLKYDEVLAGAPHHYTRPCVSPSRFVAPSPPPCPETHASASDVDMNAPGPCMLTFILVTAIVPPTFDPTRILSERPDAFASVRKAAATRPRRSVSQSRLRDPRDAVRTSNIFQHQAPPRAAPVIWNLATVIPEEQHGGSTSRALKRLPASFVKNEAE</sequence>
<dbReference type="EMBL" id="DF841855">
    <property type="protein sequence ID" value="GAT45880.1"/>
    <property type="molecule type" value="Genomic_DNA"/>
</dbReference>
<evidence type="ECO:0000313" key="2">
    <source>
        <dbReference type="EMBL" id="GAT45880.1"/>
    </source>
</evidence>
<feature type="compositionally biased region" description="Basic residues" evidence="1">
    <location>
        <begin position="243"/>
        <end position="254"/>
    </location>
</feature>
<organism evidence="2 3">
    <name type="scientific">Mycena chlorophos</name>
    <name type="common">Agaric fungus</name>
    <name type="synonym">Agaricus chlorophos</name>
    <dbReference type="NCBI Taxonomy" id="658473"/>
    <lineage>
        <taxon>Eukaryota</taxon>
        <taxon>Fungi</taxon>
        <taxon>Dikarya</taxon>
        <taxon>Basidiomycota</taxon>
        <taxon>Agaricomycotina</taxon>
        <taxon>Agaricomycetes</taxon>
        <taxon>Agaricomycetidae</taxon>
        <taxon>Agaricales</taxon>
        <taxon>Marasmiineae</taxon>
        <taxon>Mycenaceae</taxon>
        <taxon>Mycena</taxon>
    </lineage>
</organism>
<feature type="compositionally biased region" description="Gly residues" evidence="1">
    <location>
        <begin position="219"/>
        <end position="228"/>
    </location>
</feature>
<proteinExistence type="predicted"/>
<dbReference type="Proteomes" id="UP000815677">
    <property type="component" value="Unassembled WGS sequence"/>
</dbReference>
<evidence type="ECO:0000256" key="1">
    <source>
        <dbReference type="SAM" id="MobiDB-lite"/>
    </source>
</evidence>
<protein>
    <submittedName>
        <fullName evidence="2">Uncharacterized protein</fullName>
    </submittedName>
</protein>
<accession>A0ABQ0L411</accession>
<reference evidence="2" key="1">
    <citation type="submission" date="2014-09" db="EMBL/GenBank/DDBJ databases">
        <title>Genome sequence of the luminous mushroom Mycena chlorophos for searching fungal bioluminescence genes.</title>
        <authorList>
            <person name="Tanaka Y."/>
            <person name="Kasuga D."/>
            <person name="Oba Y."/>
            <person name="Hase S."/>
            <person name="Sato K."/>
            <person name="Oba Y."/>
            <person name="Sakakibara Y."/>
        </authorList>
    </citation>
    <scope>NUCLEOTIDE SEQUENCE</scope>
</reference>
<name>A0ABQ0L411_MYCCL</name>
<feature type="region of interest" description="Disordered" evidence="1">
    <location>
        <begin position="167"/>
        <end position="197"/>
    </location>
</feature>